<gene>
    <name evidence="5" type="ORF">PAPYR_10718</name>
</gene>
<dbReference type="Gene3D" id="3.40.1440.10">
    <property type="entry name" value="GIY-YIG endonuclease"/>
    <property type="match status" value="1"/>
</dbReference>
<feature type="compositionally biased region" description="Low complexity" evidence="3">
    <location>
        <begin position="683"/>
        <end position="695"/>
    </location>
</feature>
<feature type="domain" description="GIY-YIG" evidence="4">
    <location>
        <begin position="934"/>
        <end position="1016"/>
    </location>
</feature>
<organism evidence="5 6">
    <name type="scientific">Paratrimastix pyriformis</name>
    <dbReference type="NCBI Taxonomy" id="342808"/>
    <lineage>
        <taxon>Eukaryota</taxon>
        <taxon>Metamonada</taxon>
        <taxon>Preaxostyla</taxon>
        <taxon>Paratrimastigidae</taxon>
        <taxon>Paratrimastix</taxon>
    </lineage>
</organism>
<evidence type="ECO:0000313" key="6">
    <source>
        <dbReference type="Proteomes" id="UP001141327"/>
    </source>
</evidence>
<dbReference type="InterPro" id="IPR035901">
    <property type="entry name" value="GIY-YIG_endonuc_sf"/>
</dbReference>
<dbReference type="Proteomes" id="UP001141327">
    <property type="component" value="Unassembled WGS sequence"/>
</dbReference>
<feature type="region of interest" description="Disordered" evidence="3">
    <location>
        <begin position="1244"/>
        <end position="1264"/>
    </location>
</feature>
<feature type="region of interest" description="Disordered" evidence="3">
    <location>
        <begin position="609"/>
        <end position="721"/>
    </location>
</feature>
<feature type="region of interest" description="Disordered" evidence="3">
    <location>
        <begin position="1061"/>
        <end position="1103"/>
    </location>
</feature>
<dbReference type="PROSITE" id="PS50164">
    <property type="entry name" value="GIY_YIG"/>
    <property type="match status" value="1"/>
</dbReference>
<feature type="compositionally biased region" description="Low complexity" evidence="3">
    <location>
        <begin position="228"/>
        <end position="388"/>
    </location>
</feature>
<accession>A0ABQ8U946</accession>
<evidence type="ECO:0000256" key="1">
    <source>
        <dbReference type="ARBA" id="ARBA00022737"/>
    </source>
</evidence>
<feature type="region of interest" description="Disordered" evidence="3">
    <location>
        <begin position="205"/>
        <end position="412"/>
    </location>
</feature>
<feature type="region of interest" description="Disordered" evidence="3">
    <location>
        <begin position="1373"/>
        <end position="1397"/>
    </location>
</feature>
<feature type="region of interest" description="Disordered" evidence="3">
    <location>
        <begin position="1307"/>
        <end position="1328"/>
    </location>
</feature>
<dbReference type="PANTHER" id="PTHR23206">
    <property type="entry name" value="MASK PROTEIN"/>
    <property type="match status" value="1"/>
</dbReference>
<feature type="compositionally biased region" description="Basic and acidic residues" evidence="3">
    <location>
        <begin position="539"/>
        <end position="552"/>
    </location>
</feature>
<evidence type="ECO:0000256" key="2">
    <source>
        <dbReference type="ARBA" id="ARBA00023043"/>
    </source>
</evidence>
<keyword evidence="2" id="KW-0040">ANK repeat</keyword>
<feature type="region of interest" description="Disordered" evidence="3">
    <location>
        <begin position="1128"/>
        <end position="1150"/>
    </location>
</feature>
<dbReference type="EMBL" id="JAPMOS010000149">
    <property type="protein sequence ID" value="KAJ4454533.1"/>
    <property type="molecule type" value="Genomic_DNA"/>
</dbReference>
<feature type="region of interest" description="Disordered" evidence="3">
    <location>
        <begin position="165"/>
        <end position="188"/>
    </location>
</feature>
<feature type="compositionally biased region" description="Low complexity" evidence="3">
    <location>
        <begin position="1069"/>
        <end position="1085"/>
    </location>
</feature>
<name>A0ABQ8U946_9EUKA</name>
<feature type="compositionally biased region" description="Low complexity" evidence="3">
    <location>
        <begin position="97"/>
        <end position="113"/>
    </location>
</feature>
<comment type="caution">
    <text evidence="5">The sequence shown here is derived from an EMBL/GenBank/DDBJ whole genome shotgun (WGS) entry which is preliminary data.</text>
</comment>
<evidence type="ECO:0000313" key="5">
    <source>
        <dbReference type="EMBL" id="KAJ4454533.1"/>
    </source>
</evidence>
<feature type="region of interest" description="Disordered" evidence="3">
    <location>
        <begin position="97"/>
        <end position="131"/>
    </location>
</feature>
<feature type="region of interest" description="Disordered" evidence="3">
    <location>
        <begin position="539"/>
        <end position="560"/>
    </location>
</feature>
<dbReference type="PANTHER" id="PTHR23206:SF8">
    <property type="entry name" value="ANKYRIN REPEAT AND KH DOMAIN-CONTAINING 1"/>
    <property type="match status" value="1"/>
</dbReference>
<keyword evidence="6" id="KW-1185">Reference proteome</keyword>
<dbReference type="InterPro" id="IPR051631">
    <property type="entry name" value="Ankyrin-KH/SAM_domain"/>
</dbReference>
<reference evidence="5" key="1">
    <citation type="journal article" date="2022" name="bioRxiv">
        <title>Genomics of Preaxostyla Flagellates Illuminates Evolutionary Transitions and the Path Towards Mitochondrial Loss.</title>
        <authorList>
            <person name="Novak L.V.F."/>
            <person name="Treitli S.C."/>
            <person name="Pyrih J."/>
            <person name="Halakuc P."/>
            <person name="Pipaliya S.V."/>
            <person name="Vacek V."/>
            <person name="Brzon O."/>
            <person name="Soukal P."/>
            <person name="Eme L."/>
            <person name="Dacks J.B."/>
            <person name="Karnkowska A."/>
            <person name="Elias M."/>
            <person name="Hampl V."/>
        </authorList>
    </citation>
    <scope>NUCLEOTIDE SEQUENCE</scope>
    <source>
        <strain evidence="5">RCP-MX</strain>
    </source>
</reference>
<feature type="region of interest" description="Disordered" evidence="3">
    <location>
        <begin position="770"/>
        <end position="820"/>
    </location>
</feature>
<evidence type="ECO:0000259" key="4">
    <source>
        <dbReference type="PROSITE" id="PS50164"/>
    </source>
</evidence>
<sequence>MSQLESQPAEGLMDRAFPELEWKSILSNKVGTVYLQRLCLSLGVDYESPSKKTTLIAQLAPLLAERHFTPQKVLQILKLQSWIDISASGFQAPLITPPASAAGSGPAGAAPGPEKSDGPTAPPMQLEVGSTGERSTAVLVTPGSTPAGPVAPFFDFESSLPPLMGMEPTVSPEACSLPPPKNHWPRPSLLTARSLKTTLRVRGLAVCPRLPPTQQTRNENSPRSGHTSSRPSSRPSSSSRQQQAQQRQAQQQQAQQQQAQQQAQQQVQQRQAQQRQAQQQQAQQQQAQQQQAQQQQQQAQQQQQQAQQQQAQQQQQQAQQQQAQQQQAQQQQAQQQQQQQRRQRQQQQQQQQAQQQAQQQPSSSRPSSSSSRPSSSRPSSSRPSSPSRRSTRPQRPRAAAGREDIETLLEPNAPDDVLDDILWQVPADWYCSGHRPLATPEPPPSPQRRIPAGVTNDDGQSCAYAATVQLLAGLRLRAPGPVEASLRGTPVLEPRHAAHQGPAGAYADASELMLAVLSAARRPDLFRASSRGLLCARSAERRHPGRPREHLPAGEQPGPLRVDKCSCGGQLRELSAVKPAPVLVVTVDKLAGVIARAFKTGRLEREGWPSFRLDQRRGPLRPLRDEEDRGGPPGQQLRRPPHPVSRPSGTAHPGYSTHLSSTIGPDSTGRPREQLLAPPVDRPASPADVSPSPSDQATTNTPEEEHQDHTGAPLNHNRPRSSEDFVIFYPGAARRWTGAQARRFRTSREGQAWAVFSSLEDATAARAGASTRGLVEGHGGAAQPPARGDEPTTPASAFNSQPHGEKAASPRGSRRRGPTGIPLTWAQVEALQPLRNARARTVRPIRPGMRGPASTLPPTNAMGYPPETVFILPNSMPMAQLTLSPMAAPFATKSGTTDNQPPSQCAAATSCLHLSRQAPNTPTGPPRHTSMEGKVPTLYLLSDRRRHVYVGTTVNLTHRVLQHNGLLVGGAQQTQGHRWHLLAACWGPPLEQIRQLEDLLHRPDSGCGFRKPVTVKQTVGALCSLLARLKLHRAHLHLVAPIRTDLATAVTGCTVTHGPLLHTFPPEAPTAGRGSSSTTSAGTPLRQRRPPRPEAAALSDQERTSLRAAATLTDPEAILEAVIPVLAQRTPARRPHPTRPPRPAGTSGPLRAARERVRRLQIRLRALGHATRRPQHAPPRLLLSWRKARANLATARHVLIMTVFLRRRGNLWQEALAQLPEARRKPDMASRAWKAGFVSSTSAGKRLLANPPPGLHADRARPRRVEAETREAQAQPLRDGRFAWVEPVTLDQEKDVSRAEAIVGEVGEAGEAGKTPSKSLKPTAGPGDATPSWTCVVFRAVRFPMVQWTPLLLRMSGWLTRVAPLVALPAPGSSSGRFAGGRSSSGAISTAAGAMER</sequence>
<dbReference type="InterPro" id="IPR000305">
    <property type="entry name" value="GIY-YIG_endonuc"/>
</dbReference>
<feature type="compositionally biased region" description="Polar residues" evidence="3">
    <location>
        <begin position="212"/>
        <end position="227"/>
    </location>
</feature>
<protein>
    <recommendedName>
        <fullName evidence="4">GIY-YIG domain-containing protein</fullName>
    </recommendedName>
</protein>
<evidence type="ECO:0000256" key="3">
    <source>
        <dbReference type="SAM" id="MobiDB-lite"/>
    </source>
</evidence>
<proteinExistence type="predicted"/>
<feature type="compositionally biased region" description="Polar residues" evidence="3">
    <location>
        <begin position="793"/>
        <end position="802"/>
    </location>
</feature>
<keyword evidence="1" id="KW-0677">Repeat</keyword>
<feature type="compositionally biased region" description="Basic and acidic residues" evidence="3">
    <location>
        <begin position="609"/>
        <end position="630"/>
    </location>
</feature>